<feature type="domain" description="HTH marR-type" evidence="1">
    <location>
        <begin position="4"/>
        <end position="138"/>
    </location>
</feature>
<sequence>MAELGGVFNDLVRLEIELWNAVDHRLRADFELPLSWFEFLQLIDRTENCRVQDIARDLSITVGGTSKLVDRIEAAGYCRRSVNPEDRRSSILTLTRTGRKVLTNATKAYQDELDRRLGEPLSVRELEGLSRTLTKLRQAGRRLGATEGR</sequence>
<dbReference type="EMBL" id="JBHLTC010000057">
    <property type="protein sequence ID" value="MFC0629462.1"/>
    <property type="molecule type" value="Genomic_DNA"/>
</dbReference>
<dbReference type="RefSeq" id="WP_380057590.1">
    <property type="nucleotide sequence ID" value="NZ_JBHLTC010000057.1"/>
</dbReference>
<dbReference type="InterPro" id="IPR039422">
    <property type="entry name" value="MarR/SlyA-like"/>
</dbReference>
<comment type="caution">
    <text evidence="2">The sequence shown here is derived from an EMBL/GenBank/DDBJ whole genome shotgun (WGS) entry which is preliminary data.</text>
</comment>
<name>A0ABV6R0H9_9ACTN</name>
<dbReference type="SMART" id="SM00347">
    <property type="entry name" value="HTH_MARR"/>
    <property type="match status" value="1"/>
</dbReference>
<dbReference type="InterPro" id="IPR036390">
    <property type="entry name" value="WH_DNA-bd_sf"/>
</dbReference>
<dbReference type="Gene3D" id="1.10.10.10">
    <property type="entry name" value="Winged helix-like DNA-binding domain superfamily/Winged helix DNA-binding domain"/>
    <property type="match status" value="1"/>
</dbReference>
<dbReference type="PROSITE" id="PS50995">
    <property type="entry name" value="HTH_MARR_2"/>
    <property type="match status" value="1"/>
</dbReference>
<protein>
    <submittedName>
        <fullName evidence="2">MarR family winged helix-turn-helix transcriptional regulator</fullName>
    </submittedName>
</protein>
<reference evidence="2 3" key="1">
    <citation type="submission" date="2024-09" db="EMBL/GenBank/DDBJ databases">
        <authorList>
            <person name="Sun Q."/>
            <person name="Mori K."/>
        </authorList>
    </citation>
    <scope>NUCLEOTIDE SEQUENCE [LARGE SCALE GENOMIC DNA]</scope>
    <source>
        <strain evidence="2 3">CGMCC 1.15906</strain>
    </source>
</reference>
<keyword evidence="3" id="KW-1185">Reference proteome</keyword>
<dbReference type="InterPro" id="IPR000835">
    <property type="entry name" value="HTH_MarR-typ"/>
</dbReference>
<organism evidence="2 3">
    <name type="scientific">Kribbella deserti</name>
    <dbReference type="NCBI Taxonomy" id="1926257"/>
    <lineage>
        <taxon>Bacteria</taxon>
        <taxon>Bacillati</taxon>
        <taxon>Actinomycetota</taxon>
        <taxon>Actinomycetes</taxon>
        <taxon>Propionibacteriales</taxon>
        <taxon>Kribbellaceae</taxon>
        <taxon>Kribbella</taxon>
    </lineage>
</organism>
<evidence type="ECO:0000313" key="2">
    <source>
        <dbReference type="EMBL" id="MFC0629462.1"/>
    </source>
</evidence>
<dbReference type="PANTHER" id="PTHR33164">
    <property type="entry name" value="TRANSCRIPTIONAL REGULATOR, MARR FAMILY"/>
    <property type="match status" value="1"/>
</dbReference>
<dbReference type="PRINTS" id="PR00598">
    <property type="entry name" value="HTHMARR"/>
</dbReference>
<gene>
    <name evidence="2" type="ORF">ACFFGN_35695</name>
</gene>
<dbReference type="InterPro" id="IPR036388">
    <property type="entry name" value="WH-like_DNA-bd_sf"/>
</dbReference>
<evidence type="ECO:0000313" key="3">
    <source>
        <dbReference type="Proteomes" id="UP001589890"/>
    </source>
</evidence>
<evidence type="ECO:0000259" key="1">
    <source>
        <dbReference type="PROSITE" id="PS50995"/>
    </source>
</evidence>
<dbReference type="PANTHER" id="PTHR33164:SF94">
    <property type="entry name" value="TRANSCRIPTIONAL REGULATORY PROTEIN-RELATED"/>
    <property type="match status" value="1"/>
</dbReference>
<proteinExistence type="predicted"/>
<dbReference type="Proteomes" id="UP001589890">
    <property type="component" value="Unassembled WGS sequence"/>
</dbReference>
<accession>A0ABV6R0H9</accession>
<dbReference type="SUPFAM" id="SSF46785">
    <property type="entry name" value="Winged helix' DNA-binding domain"/>
    <property type="match status" value="1"/>
</dbReference>
<dbReference type="Pfam" id="PF01047">
    <property type="entry name" value="MarR"/>
    <property type="match status" value="1"/>
</dbReference>